<dbReference type="Gene3D" id="3.40.50.300">
    <property type="entry name" value="P-loop containing nucleotide triphosphate hydrolases"/>
    <property type="match status" value="2"/>
</dbReference>
<dbReference type="Pfam" id="PF00271">
    <property type="entry name" value="Helicase_C"/>
    <property type="match status" value="1"/>
</dbReference>
<dbReference type="GO" id="GO:0005524">
    <property type="term" value="F:ATP binding"/>
    <property type="evidence" value="ECO:0007669"/>
    <property type="project" value="UniProtKB-KW"/>
</dbReference>
<dbReference type="GO" id="GO:0006310">
    <property type="term" value="P:DNA recombination"/>
    <property type="evidence" value="ECO:0007669"/>
    <property type="project" value="TreeGrafter"/>
</dbReference>
<keyword evidence="3" id="KW-0238">DNA-binding</keyword>
<dbReference type="KEGG" id="spat:A0O21_07160"/>
<accession>A0A172Q8L6</accession>
<keyword evidence="7" id="KW-1185">Reference proteome</keyword>
<dbReference type="AlphaFoldDB" id="A0A172Q8L6"/>
<dbReference type="SMART" id="SM00490">
    <property type="entry name" value="HELICc"/>
    <property type="match status" value="1"/>
</dbReference>
<dbReference type="GO" id="GO:0043138">
    <property type="term" value="F:3'-5' DNA helicase activity"/>
    <property type="evidence" value="ECO:0007669"/>
    <property type="project" value="TreeGrafter"/>
</dbReference>
<dbReference type="PROSITE" id="PS51192">
    <property type="entry name" value="HELICASE_ATP_BIND_1"/>
    <property type="match status" value="1"/>
</dbReference>
<sequence>MDDLDNFYGRQFTEDQLPAEIQKQAQTYPAAVKKGNHWFCVRCSARIPFEAILPDGSYYCRDCLVFGRISTDMQLYFFPQKSFPPVHSLIWSGRLTSYQKQVSDALLASLKKRESVLIHAVTGAGKTEMIYKAVAYVIDQGGAVCVASPRIDVCIELYKRLTSAFSCLVTLLHGSSEPYRRSPLLIATTHQLLKFYQAFDLLIIDEVDAFPFIGNSMLYYAVNRCIREKGLKIFLTATPTAALERKVREGEIKKLYLARRFHGSPLVVPKTQWLGNLLKKMSRGRLPRKLIATIKRQRQSGFPLLLFFPIIEQGEELTAILRQYFPNEAIAHVSSQSGDRLKCVEDFRSGKIHILVSTTILERGVTFPKIDVYVLLAHHHLYTKSSLVQLAGRVGRSKVRSSGELIFFHSGVTKAIQKAISEIKEMNQKGGF</sequence>
<dbReference type="InterPro" id="IPR027417">
    <property type="entry name" value="P-loop_NTPase"/>
</dbReference>
<dbReference type="PANTHER" id="PTHR30580">
    <property type="entry name" value="PRIMOSOMAL PROTEIN N"/>
    <property type="match status" value="1"/>
</dbReference>
<evidence type="ECO:0000313" key="6">
    <source>
        <dbReference type="EMBL" id="AND79806.1"/>
    </source>
</evidence>
<organism evidence="6 7">
    <name type="scientific">Streptococcus pantholopis</name>
    <dbReference type="NCBI Taxonomy" id="1811193"/>
    <lineage>
        <taxon>Bacteria</taxon>
        <taxon>Bacillati</taxon>
        <taxon>Bacillota</taxon>
        <taxon>Bacilli</taxon>
        <taxon>Lactobacillales</taxon>
        <taxon>Streptococcaceae</taxon>
        <taxon>Streptococcus</taxon>
    </lineage>
</organism>
<evidence type="ECO:0000259" key="4">
    <source>
        <dbReference type="PROSITE" id="PS51192"/>
    </source>
</evidence>
<evidence type="ECO:0000313" key="7">
    <source>
        <dbReference type="Proteomes" id="UP000077317"/>
    </source>
</evidence>
<dbReference type="STRING" id="1811193.A0O21_07160"/>
<dbReference type="OrthoDB" id="2077914at2"/>
<reference evidence="6 7" key="1">
    <citation type="journal article" date="2016" name="Int. J. Syst. Evol. Microbiol.">
        <title>Streptococcuspantholopis sp. nov., isolated from faeces of the Tibetan antelope (Pantholops hodgsonii).</title>
        <authorList>
            <person name="Bai X."/>
            <person name="Xiong Y."/>
            <person name="Lu S."/>
            <person name="Jin D."/>
            <person name="Lai X."/>
            <person name="Yang J."/>
            <person name="Niu L."/>
            <person name="Hu S."/>
            <person name="Meng X."/>
            <person name="Pu J."/>
            <person name="Ye C."/>
            <person name="Xu J."/>
        </authorList>
    </citation>
    <scope>NUCLEOTIDE SEQUENCE [LARGE SCALE GENOMIC DNA]</scope>
    <source>
        <strain evidence="6 7">TA 26</strain>
    </source>
</reference>
<keyword evidence="1" id="KW-0547">Nucleotide-binding</keyword>
<dbReference type="PROSITE" id="PS51194">
    <property type="entry name" value="HELICASE_CTER"/>
    <property type="match status" value="1"/>
</dbReference>
<dbReference type="Pfam" id="PF00270">
    <property type="entry name" value="DEAD"/>
    <property type="match status" value="1"/>
</dbReference>
<dbReference type="Proteomes" id="UP000077317">
    <property type="component" value="Chromosome"/>
</dbReference>
<evidence type="ECO:0000259" key="5">
    <source>
        <dbReference type="PROSITE" id="PS51194"/>
    </source>
</evidence>
<evidence type="ECO:0000256" key="1">
    <source>
        <dbReference type="ARBA" id="ARBA00022741"/>
    </source>
</evidence>
<dbReference type="GO" id="GO:0006270">
    <property type="term" value="P:DNA replication initiation"/>
    <property type="evidence" value="ECO:0007669"/>
    <property type="project" value="TreeGrafter"/>
</dbReference>
<dbReference type="RefSeq" id="WP_067063544.1">
    <property type="nucleotide sequence ID" value="NZ_CP014699.1"/>
</dbReference>
<protein>
    <submittedName>
        <fullName evidence="6">Competence protein</fullName>
    </submittedName>
</protein>
<dbReference type="SMART" id="SM00487">
    <property type="entry name" value="DEXDc"/>
    <property type="match status" value="1"/>
</dbReference>
<dbReference type="EMBL" id="CP014699">
    <property type="protein sequence ID" value="AND79806.1"/>
    <property type="molecule type" value="Genomic_DNA"/>
</dbReference>
<dbReference type="GO" id="GO:0003677">
    <property type="term" value="F:DNA binding"/>
    <property type="evidence" value="ECO:0007669"/>
    <property type="project" value="UniProtKB-KW"/>
</dbReference>
<proteinExistence type="predicted"/>
<gene>
    <name evidence="6" type="ORF">A0O21_07160</name>
</gene>
<dbReference type="SUPFAM" id="SSF52540">
    <property type="entry name" value="P-loop containing nucleoside triphosphate hydrolases"/>
    <property type="match status" value="1"/>
</dbReference>
<keyword evidence="2" id="KW-0067">ATP-binding</keyword>
<evidence type="ECO:0000256" key="2">
    <source>
        <dbReference type="ARBA" id="ARBA00022840"/>
    </source>
</evidence>
<reference evidence="7" key="2">
    <citation type="submission" date="2016-03" db="EMBL/GenBank/DDBJ databases">
        <title>Streptococcus antelopensis sp. nov., isolated from the feces of the Tibetan antelope (Pantholops hodgsonii) in Hoh Xil National Nature Reserve, Qinghai, China.</title>
        <authorList>
            <person name="Bai X."/>
        </authorList>
    </citation>
    <scope>NUCLEOTIDE SEQUENCE [LARGE SCALE GENOMIC DNA]</scope>
    <source>
        <strain evidence="7">TA 26</strain>
    </source>
</reference>
<evidence type="ECO:0000256" key="3">
    <source>
        <dbReference type="ARBA" id="ARBA00023125"/>
    </source>
</evidence>
<dbReference type="PANTHER" id="PTHR30580:SF1">
    <property type="entry name" value="COMF OPERON PROTEIN 1"/>
    <property type="match status" value="1"/>
</dbReference>
<dbReference type="InterPro" id="IPR001650">
    <property type="entry name" value="Helicase_C-like"/>
</dbReference>
<feature type="domain" description="Helicase ATP-binding" evidence="4">
    <location>
        <begin position="107"/>
        <end position="257"/>
    </location>
</feature>
<dbReference type="InterPro" id="IPR011545">
    <property type="entry name" value="DEAD/DEAH_box_helicase_dom"/>
</dbReference>
<feature type="domain" description="Helicase C-terminal" evidence="5">
    <location>
        <begin position="285"/>
        <end position="432"/>
    </location>
</feature>
<dbReference type="GO" id="GO:0006302">
    <property type="term" value="P:double-strand break repair"/>
    <property type="evidence" value="ECO:0007669"/>
    <property type="project" value="TreeGrafter"/>
</dbReference>
<dbReference type="InterPro" id="IPR014001">
    <property type="entry name" value="Helicase_ATP-bd"/>
</dbReference>
<name>A0A172Q8L6_9STRE</name>